<dbReference type="AlphaFoldDB" id="I3UVZ8"/>
<gene>
    <name evidence="1" type="ORF">YSA_05371</name>
</gene>
<evidence type="ECO:0000313" key="1">
    <source>
        <dbReference type="EMBL" id="AFK69669.1"/>
    </source>
</evidence>
<proteinExistence type="predicted"/>
<dbReference type="KEGG" id="ppi:YSA_05371"/>
<accession>I3UVZ8</accession>
<organism evidence="1 2">
    <name type="scientific">Pseudomonas putida ND6</name>
    <dbReference type="NCBI Taxonomy" id="231023"/>
    <lineage>
        <taxon>Bacteria</taxon>
        <taxon>Pseudomonadati</taxon>
        <taxon>Pseudomonadota</taxon>
        <taxon>Gammaproteobacteria</taxon>
        <taxon>Pseudomonadales</taxon>
        <taxon>Pseudomonadaceae</taxon>
        <taxon>Pseudomonas</taxon>
    </lineage>
</organism>
<name>I3UVZ8_PSEPU</name>
<dbReference type="HOGENOM" id="CLU_3204186_0_0_6"/>
<dbReference type="EMBL" id="CP003588">
    <property type="protein sequence ID" value="AFK69669.1"/>
    <property type="molecule type" value="Genomic_DNA"/>
</dbReference>
<evidence type="ECO:0000313" key="2">
    <source>
        <dbReference type="Proteomes" id="UP000005268"/>
    </source>
</evidence>
<dbReference type="PATRIC" id="fig|231023.4.peg.2571"/>
<dbReference type="Proteomes" id="UP000005268">
    <property type="component" value="Chromosome"/>
</dbReference>
<protein>
    <submittedName>
        <fullName evidence="1">Uncharacterized protein</fullName>
    </submittedName>
</protein>
<reference evidence="1 2" key="1">
    <citation type="journal article" date="2012" name="J. Bacteriol.">
        <title>Complete Genome Sequence of the Naphthalene-Degrading Pseudomonas putida Strain ND6.</title>
        <authorList>
            <person name="Li S."/>
            <person name="Zhao H."/>
            <person name="Li Y."/>
            <person name="Niu S."/>
            <person name="Cai B."/>
        </authorList>
    </citation>
    <scope>NUCLEOTIDE SEQUENCE [LARGE SCALE GENOMIC DNA]</scope>
    <source>
        <strain evidence="1 2">ND6</strain>
    </source>
</reference>
<sequence>MPGKSHRRISRNERQCSTDRLQLDKGLAVNLPGRVNLWPSHRSRA</sequence>